<accession>A0ABT9PDZ2</accession>
<dbReference type="SUPFAM" id="SSF46689">
    <property type="entry name" value="Homeodomain-like"/>
    <property type="match status" value="1"/>
</dbReference>
<dbReference type="InterPro" id="IPR001647">
    <property type="entry name" value="HTH_TetR"/>
</dbReference>
<comment type="caution">
    <text evidence="6">The sequence shown here is derived from an EMBL/GenBank/DDBJ whole genome shotgun (WGS) entry which is preliminary data.</text>
</comment>
<evidence type="ECO:0000256" key="4">
    <source>
        <dbReference type="PROSITE-ProRule" id="PRU00335"/>
    </source>
</evidence>
<protein>
    <submittedName>
        <fullName evidence="6">AcrR family transcriptional regulator</fullName>
    </submittedName>
</protein>
<dbReference type="Proteomes" id="UP001235712">
    <property type="component" value="Unassembled WGS sequence"/>
</dbReference>
<keyword evidence="7" id="KW-1185">Reference proteome</keyword>
<keyword evidence="3" id="KW-0804">Transcription</keyword>
<reference evidence="6 7" key="1">
    <citation type="submission" date="2023-07" db="EMBL/GenBank/DDBJ databases">
        <title>Sequencing the genomes of 1000 actinobacteria strains.</title>
        <authorList>
            <person name="Klenk H.-P."/>
        </authorList>
    </citation>
    <scope>NUCLEOTIDE SEQUENCE [LARGE SCALE GENOMIC DNA]</scope>
    <source>
        <strain evidence="6 7">DSM 44388</strain>
    </source>
</reference>
<sequence>MATIAGDARVGVATLYRHFPTREDLLGDLTHRSFQRLRENLAGAAAEGGTATQVLRIFWSAVVRDADDLLLPLTGGPTVLDESTRAEQRALHEEIGGVLRRGALDGTIRREVEAWDIAWFGAMLAQSGHEGQTWEVVSLRLMESYLAGLGTS</sequence>
<keyword evidence="1" id="KW-0805">Transcription regulation</keyword>
<evidence type="ECO:0000256" key="2">
    <source>
        <dbReference type="ARBA" id="ARBA00023125"/>
    </source>
</evidence>
<evidence type="ECO:0000259" key="5">
    <source>
        <dbReference type="PROSITE" id="PS50977"/>
    </source>
</evidence>
<dbReference type="InterPro" id="IPR050109">
    <property type="entry name" value="HTH-type_TetR-like_transc_reg"/>
</dbReference>
<evidence type="ECO:0000256" key="3">
    <source>
        <dbReference type="ARBA" id="ARBA00023163"/>
    </source>
</evidence>
<gene>
    <name evidence="6" type="ORF">J2S57_006681</name>
</gene>
<dbReference type="PANTHER" id="PTHR30055:SF234">
    <property type="entry name" value="HTH-TYPE TRANSCRIPTIONAL REGULATOR BETI"/>
    <property type="match status" value="1"/>
</dbReference>
<evidence type="ECO:0000256" key="1">
    <source>
        <dbReference type="ARBA" id="ARBA00023015"/>
    </source>
</evidence>
<dbReference type="PROSITE" id="PS50977">
    <property type="entry name" value="HTH_TETR_2"/>
    <property type="match status" value="1"/>
</dbReference>
<dbReference type="InterPro" id="IPR009057">
    <property type="entry name" value="Homeodomain-like_sf"/>
</dbReference>
<organism evidence="6 7">
    <name type="scientific">Kineosporia succinea</name>
    <dbReference type="NCBI Taxonomy" id="84632"/>
    <lineage>
        <taxon>Bacteria</taxon>
        <taxon>Bacillati</taxon>
        <taxon>Actinomycetota</taxon>
        <taxon>Actinomycetes</taxon>
        <taxon>Kineosporiales</taxon>
        <taxon>Kineosporiaceae</taxon>
        <taxon>Kineosporia</taxon>
    </lineage>
</organism>
<proteinExistence type="predicted"/>
<feature type="domain" description="HTH tetR-type" evidence="5">
    <location>
        <begin position="1"/>
        <end position="37"/>
    </location>
</feature>
<dbReference type="EMBL" id="JAUSQZ010000001">
    <property type="protein sequence ID" value="MDP9830932.1"/>
    <property type="molecule type" value="Genomic_DNA"/>
</dbReference>
<keyword evidence="2 4" id="KW-0238">DNA-binding</keyword>
<dbReference type="PANTHER" id="PTHR30055">
    <property type="entry name" value="HTH-TYPE TRANSCRIPTIONAL REGULATOR RUTR"/>
    <property type="match status" value="1"/>
</dbReference>
<comment type="caution">
    <text evidence="4">Lacks conserved residue(s) required for the propagation of feature annotation.</text>
</comment>
<dbReference type="Gene3D" id="1.10.357.10">
    <property type="entry name" value="Tetracycline Repressor, domain 2"/>
    <property type="match status" value="1"/>
</dbReference>
<name>A0ABT9PDZ2_9ACTN</name>
<evidence type="ECO:0000313" key="7">
    <source>
        <dbReference type="Proteomes" id="UP001235712"/>
    </source>
</evidence>
<evidence type="ECO:0000313" key="6">
    <source>
        <dbReference type="EMBL" id="MDP9830932.1"/>
    </source>
</evidence>